<keyword evidence="2" id="KW-1185">Reference proteome</keyword>
<evidence type="ECO:0000313" key="1">
    <source>
        <dbReference type="EMBL" id="MEB2579150.1"/>
    </source>
</evidence>
<reference evidence="1 2" key="1">
    <citation type="journal article" date="2023" name="Front. Microbiol.">
        <title>Genomic analyses of Burkholderia respiratory isolates indicates two evolutionarily distinct B. anthina clades.</title>
        <authorList>
            <person name="Pham A."/>
            <person name="Volmer J.G."/>
            <person name="Chambers D.C."/>
            <person name="Smith D.J."/>
            <person name="Reid D.W."/>
            <person name="Burr L."/>
            <person name="Wells T.J."/>
        </authorList>
    </citation>
    <scope>NUCLEOTIDE SEQUENCE [LARGE SCALE GENOMIC DNA]</scope>
    <source>
        <strain evidence="1 2">BCCIQ07A</strain>
    </source>
</reference>
<accession>A0ABU5WKA3</accession>
<name>A0ABU5WKA3_9BURK</name>
<evidence type="ECO:0000313" key="2">
    <source>
        <dbReference type="Proteomes" id="UP001304467"/>
    </source>
</evidence>
<dbReference type="RefSeq" id="WP_256939961.1">
    <property type="nucleotide sequence ID" value="NZ_JAWRKY010000010.1"/>
</dbReference>
<gene>
    <name evidence="1" type="ORF">SB593_09280</name>
</gene>
<dbReference type="EMBL" id="JAWRLE010000011">
    <property type="protein sequence ID" value="MEB2579150.1"/>
    <property type="molecule type" value="Genomic_DNA"/>
</dbReference>
<organism evidence="1 2">
    <name type="scientific">Burkholderia anthinoferrum</name>
    <dbReference type="NCBI Taxonomy" id="3090833"/>
    <lineage>
        <taxon>Bacteria</taxon>
        <taxon>Pseudomonadati</taxon>
        <taxon>Pseudomonadota</taxon>
        <taxon>Betaproteobacteria</taxon>
        <taxon>Burkholderiales</taxon>
        <taxon>Burkholderiaceae</taxon>
        <taxon>Burkholderia</taxon>
    </lineage>
</organism>
<protein>
    <submittedName>
        <fullName evidence="1">Uncharacterized protein</fullName>
    </submittedName>
</protein>
<sequence>MGLEIKGEMMPLVNCSYHGRVGGELVTRAVSELVNDRGNWKGGRGVVPLTLVRDEIEFPGYMLESEATKPLELGGTHAGGGVYRFDDDGSMETAIGWLTATCVECLRELMAGQEAG</sequence>
<proteinExistence type="predicted"/>
<dbReference type="Proteomes" id="UP001304467">
    <property type="component" value="Unassembled WGS sequence"/>
</dbReference>
<comment type="caution">
    <text evidence="1">The sequence shown here is derived from an EMBL/GenBank/DDBJ whole genome shotgun (WGS) entry which is preliminary data.</text>
</comment>